<feature type="transmembrane region" description="Helical" evidence="1">
    <location>
        <begin position="108"/>
        <end position="130"/>
    </location>
</feature>
<reference evidence="3" key="1">
    <citation type="journal article" date="2018" name="Front. Microbiol.">
        <title>Genome-Based Analysis Reveals the Taxonomy and Diversity of the Family Idiomarinaceae.</title>
        <authorList>
            <person name="Liu Y."/>
            <person name="Lai Q."/>
            <person name="Shao Z."/>
        </authorList>
    </citation>
    <scope>NUCLEOTIDE SEQUENCE [LARGE SCALE GENOMIC DNA]</scope>
    <source>
        <strain evidence="3">F23</strain>
    </source>
</reference>
<organism evidence="2 3">
    <name type="scientific">Idiomarina fontislapidosi</name>
    <dbReference type="NCBI Taxonomy" id="263723"/>
    <lineage>
        <taxon>Bacteria</taxon>
        <taxon>Pseudomonadati</taxon>
        <taxon>Pseudomonadota</taxon>
        <taxon>Gammaproteobacteria</taxon>
        <taxon>Alteromonadales</taxon>
        <taxon>Idiomarinaceae</taxon>
        <taxon>Idiomarina</taxon>
    </lineage>
</organism>
<proteinExistence type="predicted"/>
<dbReference type="RefSeq" id="WP_110573607.1">
    <property type="nucleotide sequence ID" value="NZ_PIPV01000002.1"/>
</dbReference>
<gene>
    <name evidence="2" type="ORF">CWE25_02740</name>
</gene>
<protein>
    <submittedName>
        <fullName evidence="2">Uncharacterized protein</fullName>
    </submittedName>
</protein>
<evidence type="ECO:0000256" key="1">
    <source>
        <dbReference type="SAM" id="Phobius"/>
    </source>
</evidence>
<accession>A0A432Y8T4</accession>
<evidence type="ECO:0000313" key="2">
    <source>
        <dbReference type="EMBL" id="RUO57395.1"/>
    </source>
</evidence>
<keyword evidence="3" id="KW-1185">Reference proteome</keyword>
<evidence type="ECO:0000313" key="3">
    <source>
        <dbReference type="Proteomes" id="UP000287330"/>
    </source>
</evidence>
<dbReference type="Proteomes" id="UP000287330">
    <property type="component" value="Unassembled WGS sequence"/>
</dbReference>
<sequence length="131" mass="14510">MKGSLLKKLHLNFEFKFEYEGHVIEARASGISAKEEVFVDGECVSSKRSFGLSSTHEFLIEGEVFKVHFDVGGFLLSNIRCDLLLGDDVVRSESLSSLKGQKGSWKMILSFFVIGLVAGFLSAKFALWLLG</sequence>
<keyword evidence="1" id="KW-0472">Membrane</keyword>
<dbReference type="EMBL" id="PIPV01000002">
    <property type="protein sequence ID" value="RUO57395.1"/>
    <property type="molecule type" value="Genomic_DNA"/>
</dbReference>
<dbReference type="AlphaFoldDB" id="A0A432Y8T4"/>
<keyword evidence="1" id="KW-0812">Transmembrane</keyword>
<keyword evidence="1" id="KW-1133">Transmembrane helix</keyword>
<name>A0A432Y8T4_9GAMM</name>
<dbReference type="OrthoDB" id="6237424at2"/>
<comment type="caution">
    <text evidence="2">The sequence shown here is derived from an EMBL/GenBank/DDBJ whole genome shotgun (WGS) entry which is preliminary data.</text>
</comment>